<name>A0A264VUT5_PRORE</name>
<reference evidence="3" key="3">
    <citation type="submission" date="2022-10" db="EMBL/GenBank/DDBJ databases">
        <title>Bacterial isolates recovered from the One Health project in Brazil.</title>
        <authorList>
            <person name="Valiatti T.B."/>
            <person name="Santos F."/>
            <person name="Cayo R."/>
            <person name="Gales A.C."/>
        </authorList>
    </citation>
    <scope>NUCLEOTIDE SEQUENCE</scope>
    <source>
        <strain evidence="3">PVR188</strain>
    </source>
</reference>
<dbReference type="EMBL" id="JAOWIN010000009">
    <property type="protein sequence ID" value="MDI9093553.1"/>
    <property type="molecule type" value="Genomic_DNA"/>
</dbReference>
<dbReference type="RefSeq" id="WP_094961316.1">
    <property type="nucleotide sequence ID" value="NZ_ABDWLN020000042.1"/>
</dbReference>
<organism evidence="4 5">
    <name type="scientific">Providencia rettgeri</name>
    <dbReference type="NCBI Taxonomy" id="587"/>
    <lineage>
        <taxon>Bacteria</taxon>
        <taxon>Pseudomonadati</taxon>
        <taxon>Pseudomonadota</taxon>
        <taxon>Gammaproteobacteria</taxon>
        <taxon>Enterobacterales</taxon>
        <taxon>Morganellaceae</taxon>
        <taxon>Providencia</taxon>
    </lineage>
</organism>
<evidence type="ECO:0000313" key="2">
    <source>
        <dbReference type="EMBL" id="CAB5692735.1"/>
    </source>
</evidence>
<dbReference type="InterPro" id="IPR054269">
    <property type="entry name" value="DUF7000"/>
</dbReference>
<evidence type="ECO:0000313" key="5">
    <source>
        <dbReference type="Proteomes" id="UP000216001"/>
    </source>
</evidence>
<dbReference type="AlphaFoldDB" id="A0A264VUT5"/>
<comment type="caution">
    <text evidence="4">The sequence shown here is derived from an EMBL/GenBank/DDBJ whole genome shotgun (WGS) entry which is preliminary data.</text>
</comment>
<dbReference type="EMBL" id="NOWC01000007">
    <property type="protein sequence ID" value="OZS75069.1"/>
    <property type="molecule type" value="Genomic_DNA"/>
</dbReference>
<accession>A0A264VUT5</accession>
<reference evidence="2" key="2">
    <citation type="submission" date="2020-05" db="EMBL/GenBank/DDBJ databases">
        <authorList>
            <person name="Delgado-Blas J."/>
        </authorList>
    </citation>
    <scope>NUCLEOTIDE SEQUENCE</scope>
    <source>
        <strain evidence="2">BB1453</strain>
    </source>
</reference>
<protein>
    <recommendedName>
        <fullName evidence="1">DUF7000 domain-containing protein</fullName>
    </recommendedName>
</protein>
<feature type="domain" description="DUF7000" evidence="1">
    <location>
        <begin position="5"/>
        <end position="158"/>
    </location>
</feature>
<evidence type="ECO:0000313" key="3">
    <source>
        <dbReference type="EMBL" id="MDI9093553.1"/>
    </source>
</evidence>
<evidence type="ECO:0000259" key="1">
    <source>
        <dbReference type="Pfam" id="PF22526"/>
    </source>
</evidence>
<sequence length="162" mass="19161">MENLQQRLINYRQHLESGELKFAYEYLIKTIMQVKQYIARNPDTEFKCGNVSPGYLDYTYFPLVNSFLTARKLRFGLVLNHNTLNLELWLMGQNAAVQKEYWQSLKNSPWNLDKTEMPQYSVLAINLLVEPDFTDKDTLFMDIEKTIFPVMEEVIQYLESSK</sequence>
<dbReference type="Proteomes" id="UP001159001">
    <property type="component" value="Unassembled WGS sequence"/>
</dbReference>
<dbReference type="Pfam" id="PF22526">
    <property type="entry name" value="DUF7000"/>
    <property type="match status" value="1"/>
</dbReference>
<dbReference type="Proteomes" id="UP000834611">
    <property type="component" value="Unassembled WGS sequence"/>
</dbReference>
<gene>
    <name evidence="4" type="ORF">CHI95_07925</name>
    <name evidence="2" type="ORF">GHA_02033</name>
    <name evidence="3" type="ORF">OGX73_13085</name>
</gene>
<dbReference type="EMBL" id="CAHPSF010000004">
    <property type="protein sequence ID" value="CAB5692735.1"/>
    <property type="molecule type" value="Genomic_DNA"/>
</dbReference>
<dbReference type="Proteomes" id="UP000216001">
    <property type="component" value="Unassembled WGS sequence"/>
</dbReference>
<reference evidence="4 5" key="1">
    <citation type="submission" date="2017-07" db="EMBL/GenBank/DDBJ databases">
        <title>blaIMP-27 on transferable plasmids in Proteus mirabilis and Providencia rettgeri.</title>
        <authorList>
            <person name="Potter R."/>
        </authorList>
    </citation>
    <scope>NUCLEOTIDE SEQUENCE [LARGE SCALE GENOMIC DNA]</scope>
    <source>
        <strain evidence="4 5">PR1</strain>
    </source>
</reference>
<dbReference type="GeneID" id="92273921"/>
<proteinExistence type="predicted"/>
<evidence type="ECO:0000313" key="4">
    <source>
        <dbReference type="EMBL" id="OZS75069.1"/>
    </source>
</evidence>